<reference evidence="2 3" key="1">
    <citation type="submission" date="2024-02" db="EMBL/GenBank/DDBJ databases">
        <authorList>
            <person name="Chen Y."/>
            <person name="Shah S."/>
            <person name="Dougan E. K."/>
            <person name="Thang M."/>
            <person name="Chan C."/>
        </authorList>
    </citation>
    <scope>NUCLEOTIDE SEQUENCE [LARGE SCALE GENOMIC DNA]</scope>
</reference>
<dbReference type="Proteomes" id="UP001642464">
    <property type="component" value="Unassembled WGS sequence"/>
</dbReference>
<name>A0ABP0IV28_9DINO</name>
<keyword evidence="3" id="KW-1185">Reference proteome</keyword>
<protein>
    <submittedName>
        <fullName evidence="2">rRNA biogenesis protein rrp5</fullName>
    </submittedName>
</protein>
<sequence length="729" mass="81717">MDGTYLDLPALLHVCLVSHQKAAEGRKFCCIVVDGLERLRKTRESRLESHVFCRPFHRTLLAVRTRQLDVLFLRADGCSPRRAAAFLDCDGLGEDHVFWPIFRSALNLEGVLGQTTLELAVRKWSEWESYQDYMVQSGQLAGDILTVPGLTYANGSEVELRINGLIDLPVIFQKAAYSQLFDQPPKWGASEYVGFLSCPVGFVLVQYVIFIANKVRGNLDPSLLKDYWEGMVNAFGLIYAVPSYVLDHSESANWGLTSFDIAVNLNVERSYYRNYEAYCQETPIPPPLLTHWSHDLPSFQSSDWWCAKSTTTSEPLRVALIGEHGPVNLDHLSTTEAVWRNCATDGAEGGPEIEAGHFFTYLWALEGTAQGEELRRSLRMSWEAFWGEPLTKSQGCGTKQRQNAVGIRKSRVSGAPWGRSESSSAPRWTVAGAVAALKGWAWREPFLRAARIQICCEPLWLCVLPLGAFANGAISAAARISAEMLNFQAGIRPPYVPALSLHVEAAAQYRPNSPDVLLFRFRLPGAPGFIRVLQMLSEEAKAQGLPVARIVIMDASKKSLSFQEIGHYRLLALLPHVPYAQRLPDVFALGSPTLVPAQPLLHKFMWPFAGPFCGRSDPDLSRSVDPTLGRKEGELVTGSASGPTRISGNNSHPYSPFEFQQKIFHPGHFEEDRRYWAQYTEWELWPHLIRFRSAREMLHLATMSQADAVHAGLTSKREDLQRLCIMHRY</sequence>
<organism evidence="2 3">
    <name type="scientific">Durusdinium trenchii</name>
    <dbReference type="NCBI Taxonomy" id="1381693"/>
    <lineage>
        <taxon>Eukaryota</taxon>
        <taxon>Sar</taxon>
        <taxon>Alveolata</taxon>
        <taxon>Dinophyceae</taxon>
        <taxon>Suessiales</taxon>
        <taxon>Symbiodiniaceae</taxon>
        <taxon>Durusdinium</taxon>
    </lineage>
</organism>
<feature type="region of interest" description="Disordered" evidence="1">
    <location>
        <begin position="627"/>
        <end position="647"/>
    </location>
</feature>
<dbReference type="EMBL" id="CAXAMM010005091">
    <property type="protein sequence ID" value="CAK9005950.1"/>
    <property type="molecule type" value="Genomic_DNA"/>
</dbReference>
<accession>A0ABP0IV28</accession>
<proteinExistence type="predicted"/>
<evidence type="ECO:0000313" key="2">
    <source>
        <dbReference type="EMBL" id="CAK9005950.1"/>
    </source>
</evidence>
<evidence type="ECO:0000313" key="3">
    <source>
        <dbReference type="Proteomes" id="UP001642464"/>
    </source>
</evidence>
<comment type="caution">
    <text evidence="2">The sequence shown here is derived from an EMBL/GenBank/DDBJ whole genome shotgun (WGS) entry which is preliminary data.</text>
</comment>
<evidence type="ECO:0000256" key="1">
    <source>
        <dbReference type="SAM" id="MobiDB-lite"/>
    </source>
</evidence>
<feature type="compositionally biased region" description="Polar residues" evidence="1">
    <location>
        <begin position="638"/>
        <end position="647"/>
    </location>
</feature>
<gene>
    <name evidence="2" type="ORF">SCF082_LOCUS8812</name>
</gene>